<evidence type="ECO:0000256" key="6">
    <source>
        <dbReference type="HAMAP-Rule" id="MF_01369"/>
    </source>
</evidence>
<dbReference type="AlphaFoldDB" id="A0A3G5CTU0"/>
<dbReference type="RefSeq" id="YP_009547599.1">
    <property type="nucleotide sequence ID" value="NC_040175.1"/>
</dbReference>
<dbReference type="GO" id="GO:0005840">
    <property type="term" value="C:ribosome"/>
    <property type="evidence" value="ECO:0007669"/>
    <property type="project" value="UniProtKB-KW"/>
</dbReference>
<sequence length="91" mass="10785">MGNLKNQIISEKSIRLIKQNQYTFRVDSILTKTEMKNQMETLFDVKVEDTNSISVRKKSWKKGTNSNLRHSKKMIIKLKENYSIPYFLTQN</sequence>
<keyword evidence="8" id="KW-0150">Chloroplast</keyword>
<keyword evidence="4 6" id="KW-0689">Ribosomal protein</keyword>
<protein>
    <recommendedName>
        <fullName evidence="6">Large ribosomal subunit protein uL23c</fullName>
    </recommendedName>
</protein>
<keyword evidence="5 6" id="KW-0687">Ribonucleoprotein</keyword>
<dbReference type="EMBL" id="MH173085">
    <property type="protein sequence ID" value="AYW16116.1"/>
    <property type="molecule type" value="Genomic_DNA"/>
</dbReference>
<dbReference type="GO" id="GO:1990904">
    <property type="term" value="C:ribonucleoprotein complex"/>
    <property type="evidence" value="ECO:0007669"/>
    <property type="project" value="UniProtKB-KW"/>
</dbReference>
<name>A0A3G5CTU0_9MONI</name>
<dbReference type="GO" id="GO:0009507">
    <property type="term" value="C:chloroplast"/>
    <property type="evidence" value="ECO:0007669"/>
    <property type="project" value="UniProtKB-SubCell"/>
</dbReference>
<dbReference type="PROSITE" id="PS00050">
    <property type="entry name" value="RIBOSOMAL_L23"/>
    <property type="match status" value="1"/>
</dbReference>
<proteinExistence type="inferred from homology"/>
<gene>
    <name evidence="6 8" type="primary">rpl23</name>
</gene>
<geneLocation type="chloroplast" evidence="8"/>
<keyword evidence="2 6" id="KW-0699">rRNA-binding</keyword>
<dbReference type="HAMAP" id="MF_01369_B">
    <property type="entry name" value="Ribosomal_uL23_B"/>
    <property type="match status" value="1"/>
</dbReference>
<comment type="function">
    <text evidence="6">Binds to 23S rRNA.</text>
</comment>
<organism evidence="8">
    <name type="scientific">Vaginularia trichoidea</name>
    <dbReference type="NCBI Taxonomy" id="474354"/>
    <lineage>
        <taxon>Eukaryota</taxon>
        <taxon>Viridiplantae</taxon>
        <taxon>Streptophyta</taxon>
        <taxon>Embryophyta</taxon>
        <taxon>Tracheophyta</taxon>
        <taxon>Polypodiopsida</taxon>
        <taxon>Polypodiidae</taxon>
        <taxon>Polypodiales</taxon>
        <taxon>Pteridineae</taxon>
        <taxon>Pteridaceae</taxon>
        <taxon>Vittarioideae</taxon>
        <taxon>Vaginularia</taxon>
    </lineage>
</organism>
<dbReference type="GO" id="GO:0006412">
    <property type="term" value="P:translation"/>
    <property type="evidence" value="ECO:0007669"/>
    <property type="project" value="UniProtKB-UniRule"/>
</dbReference>
<reference evidence="8" key="1">
    <citation type="journal article" date="2018" name="Genome Biol. Evol.">
        <title>Mobile Elements Shape Plastome Evolution in Ferns.</title>
        <authorList>
            <person name="Robison T.A."/>
            <person name="Grusz A.L."/>
            <person name="Wolf P.G."/>
            <person name="Mower J.P."/>
            <person name="Fauskee B.D."/>
            <person name="Sosa K."/>
            <person name="Schuettpelz E.L."/>
        </authorList>
    </citation>
    <scope>NUCLEOTIDE SEQUENCE</scope>
</reference>
<keyword evidence="8" id="KW-0934">Plastid</keyword>
<comment type="similarity">
    <text evidence="1 6 7">Belongs to the universal ribosomal protein uL23 family.</text>
</comment>
<dbReference type="InterPro" id="IPR013025">
    <property type="entry name" value="Ribosomal_uL23-like"/>
</dbReference>
<comment type="subcellular location">
    <subcellularLocation>
        <location evidence="6">Plastid</location>
        <location evidence="6">Chloroplast</location>
    </subcellularLocation>
</comment>
<dbReference type="Pfam" id="PF00276">
    <property type="entry name" value="Ribosomal_L23"/>
    <property type="match status" value="1"/>
</dbReference>
<keyword evidence="3 6" id="KW-0694">RNA-binding</keyword>
<comment type="subunit">
    <text evidence="6">Part of the 50S ribosomal subunit.</text>
</comment>
<dbReference type="GO" id="GO:0003735">
    <property type="term" value="F:structural constituent of ribosome"/>
    <property type="evidence" value="ECO:0007669"/>
    <property type="project" value="InterPro"/>
</dbReference>
<dbReference type="InterPro" id="IPR001014">
    <property type="entry name" value="Ribosomal_uL23_CS"/>
</dbReference>
<evidence type="ECO:0000313" key="8">
    <source>
        <dbReference type="EMBL" id="AYW16116.1"/>
    </source>
</evidence>
<dbReference type="GeneID" id="38664672"/>
<dbReference type="InterPro" id="IPR012678">
    <property type="entry name" value="Ribosomal_uL23/eL15/eS24_sf"/>
</dbReference>
<dbReference type="InterPro" id="IPR012677">
    <property type="entry name" value="Nucleotide-bd_a/b_plait_sf"/>
</dbReference>
<evidence type="ECO:0000256" key="5">
    <source>
        <dbReference type="ARBA" id="ARBA00023274"/>
    </source>
</evidence>
<dbReference type="Gene3D" id="3.30.70.330">
    <property type="match status" value="1"/>
</dbReference>
<evidence type="ECO:0000256" key="2">
    <source>
        <dbReference type="ARBA" id="ARBA00022730"/>
    </source>
</evidence>
<dbReference type="GO" id="GO:0019843">
    <property type="term" value="F:rRNA binding"/>
    <property type="evidence" value="ECO:0007669"/>
    <property type="project" value="UniProtKB-UniRule"/>
</dbReference>
<evidence type="ECO:0000256" key="3">
    <source>
        <dbReference type="ARBA" id="ARBA00022884"/>
    </source>
</evidence>
<evidence type="ECO:0000256" key="4">
    <source>
        <dbReference type="ARBA" id="ARBA00022980"/>
    </source>
</evidence>
<accession>A0A3G5CTU0</accession>
<evidence type="ECO:0000256" key="1">
    <source>
        <dbReference type="ARBA" id="ARBA00006700"/>
    </source>
</evidence>
<evidence type="ECO:0000256" key="7">
    <source>
        <dbReference type="RuleBase" id="RU003934"/>
    </source>
</evidence>
<dbReference type="SUPFAM" id="SSF54189">
    <property type="entry name" value="Ribosomal proteins S24e, L23 and L15e"/>
    <property type="match status" value="1"/>
</dbReference>